<dbReference type="FunCoup" id="C5KN55">
    <property type="interactions" value="368"/>
</dbReference>
<comment type="similarity">
    <text evidence="2">Belongs to the VPS52 family.</text>
</comment>
<evidence type="ECO:0000256" key="4">
    <source>
        <dbReference type="ARBA" id="ARBA00022927"/>
    </source>
</evidence>
<dbReference type="EMBL" id="GG674563">
    <property type="protein sequence ID" value="EER14089.1"/>
    <property type="molecule type" value="Genomic_DNA"/>
</dbReference>
<reference evidence="8 9" key="1">
    <citation type="submission" date="2008-07" db="EMBL/GenBank/DDBJ databases">
        <authorList>
            <person name="El-Sayed N."/>
            <person name="Caler E."/>
            <person name="Inman J."/>
            <person name="Amedeo P."/>
            <person name="Hass B."/>
            <person name="Wortman J."/>
        </authorList>
    </citation>
    <scope>NUCLEOTIDE SEQUENCE [LARGE SCALE GENOMIC DNA]</scope>
    <source>
        <strain evidence="9">ATCC 50983 / TXsc</strain>
    </source>
</reference>
<dbReference type="GO" id="GO:0005829">
    <property type="term" value="C:cytosol"/>
    <property type="evidence" value="ECO:0007669"/>
    <property type="project" value="GOC"/>
</dbReference>
<gene>
    <name evidence="8" type="ORF">Pmar_PMAR020871</name>
</gene>
<evidence type="ECO:0000256" key="2">
    <source>
        <dbReference type="ARBA" id="ARBA00008180"/>
    </source>
</evidence>
<evidence type="ECO:0000256" key="1">
    <source>
        <dbReference type="ARBA" id="ARBA00004601"/>
    </source>
</evidence>
<evidence type="ECO:0000259" key="7">
    <source>
        <dbReference type="Pfam" id="PF20655"/>
    </source>
</evidence>
<dbReference type="GO" id="GO:0032456">
    <property type="term" value="P:endocytic recycling"/>
    <property type="evidence" value="ECO:0007669"/>
    <property type="project" value="TreeGrafter"/>
</dbReference>
<evidence type="ECO:0000313" key="8">
    <source>
        <dbReference type="EMBL" id="EER14089.1"/>
    </source>
</evidence>
<protein>
    <submittedName>
        <fullName evidence="8">Vacuolar protein sorting protein, putative</fullName>
    </submittedName>
</protein>
<dbReference type="InterPro" id="IPR048319">
    <property type="entry name" value="Vps52_CC"/>
</dbReference>
<dbReference type="PANTHER" id="PTHR14190">
    <property type="entry name" value="SUPPRESSOR OF ACTIN MUTATIONS 2/VACUOLAR PROTEIN SORTING 52"/>
    <property type="match status" value="1"/>
</dbReference>
<proteinExistence type="inferred from homology"/>
<keyword evidence="3" id="KW-0813">Transport</keyword>
<dbReference type="GeneID" id="9059961"/>
<dbReference type="Pfam" id="PF20655">
    <property type="entry name" value="Vps52_C"/>
    <property type="match status" value="1"/>
</dbReference>
<name>C5KN55_PERM5</name>
<dbReference type="InterPro" id="IPR048361">
    <property type="entry name" value="Vps52_C"/>
</dbReference>
<evidence type="ECO:0000259" key="6">
    <source>
        <dbReference type="Pfam" id="PF04129"/>
    </source>
</evidence>
<feature type="domain" description="Vps52 C-terminal" evidence="7">
    <location>
        <begin position="254"/>
        <end position="565"/>
    </location>
</feature>
<dbReference type="OMA" id="IHVVMVE"/>
<dbReference type="RefSeq" id="XP_002782294.1">
    <property type="nucleotide sequence ID" value="XM_002782248.1"/>
</dbReference>
<evidence type="ECO:0000256" key="5">
    <source>
        <dbReference type="ARBA" id="ARBA00023034"/>
    </source>
</evidence>
<dbReference type="AlphaFoldDB" id="C5KN55"/>
<dbReference type="OrthoDB" id="19482at2759"/>
<dbReference type="GO" id="GO:0042147">
    <property type="term" value="P:retrograde transport, endosome to Golgi"/>
    <property type="evidence" value="ECO:0007669"/>
    <property type="project" value="TreeGrafter"/>
</dbReference>
<dbReference type="Proteomes" id="UP000007800">
    <property type="component" value="Unassembled WGS sequence"/>
</dbReference>
<evidence type="ECO:0000313" key="9">
    <source>
        <dbReference type="Proteomes" id="UP000007800"/>
    </source>
</evidence>
<evidence type="ECO:0000256" key="3">
    <source>
        <dbReference type="ARBA" id="ARBA00022448"/>
    </source>
</evidence>
<dbReference type="GO" id="GO:0019905">
    <property type="term" value="F:syntaxin binding"/>
    <property type="evidence" value="ECO:0007669"/>
    <property type="project" value="TreeGrafter"/>
</dbReference>
<dbReference type="GO" id="GO:0015031">
    <property type="term" value="P:protein transport"/>
    <property type="evidence" value="ECO:0007669"/>
    <property type="project" value="UniProtKB-KW"/>
</dbReference>
<dbReference type="InParanoid" id="C5KN55"/>
<dbReference type="GO" id="GO:0006896">
    <property type="term" value="P:Golgi to vacuole transport"/>
    <property type="evidence" value="ECO:0007669"/>
    <property type="project" value="TreeGrafter"/>
</dbReference>
<keyword evidence="9" id="KW-1185">Reference proteome</keyword>
<dbReference type="PANTHER" id="PTHR14190:SF7">
    <property type="entry name" value="VACUOLAR PROTEIN SORTING-ASSOCIATED PROTEIN 52 HOMOLOG"/>
    <property type="match status" value="1"/>
</dbReference>
<sequence>MTSDVKKVWIASKFEKLAETGDSADEDSLLKALKAGEPLDDLKASLDEEAKLLRHAVLAEFSAKSKNLVDLNKRAQEADLALSRIEKELDAFQCHLRGVSDEIRSLQHSSSVMNDKLNHRLSVQKELQEYVNKVVVSPTLVKGICEVPADQEEYSAALEELSSKIAAFRADGGRLKSQSVAAAQVSPELEKLRLCASQKCRDFLITKIGSLRKPKTNIQILQRNVLVHLKGQVAFLEQHSAKGFSQVRDYYVTTMSRVYLNQFRMYLQSLARWQLAAPTGKNLITGGSEQGGNDVTLERRLQSGISDAIGGFFGARKQTGTATGNVFSLAGRGKVISELDEDPIVAHAAIAQAQRENVPPPMYYAEEIFRSHQRLLCDTCTSEYLFICDFFNSGRIYEAVLGRTLSWFMDSMQKFVNSSWDSIGMLLMLRVVDHCQGQMNRRRLTCMDSYLSNMHALLWARLTEVLRTNILSLRAIASSTAEHTEPPLASAKPHVISRRYAEMTVSLYTCLKDWPQIQEAMTDILWQLHTAFRSALVALSRQLPPQKGHVFIINNADLILTILHGGGDVGSSSSGAVPVEVYKPIEDLLRKDVAAFVDSELSMHFGGLVKFVTAVEEGKNESSGDLKEMERLARHFTANWKSNAQLMQKTVMESFTNFNNGMDVLKQAMTQLLLHYTKFQKIIAKSYGSQEQPDWVRTMVPNATILAEIKKYSKLF</sequence>
<comment type="subcellular location">
    <subcellularLocation>
        <location evidence="1">Golgi apparatus</location>
        <location evidence="1">trans-Golgi network</location>
    </subcellularLocation>
</comment>
<keyword evidence="4" id="KW-0653">Protein transport</keyword>
<dbReference type="Pfam" id="PF04129">
    <property type="entry name" value="Vps52_CC"/>
    <property type="match status" value="1"/>
</dbReference>
<keyword evidence="5" id="KW-0333">Golgi apparatus</keyword>
<dbReference type="GO" id="GO:0000938">
    <property type="term" value="C:GARP complex"/>
    <property type="evidence" value="ECO:0007669"/>
    <property type="project" value="TreeGrafter"/>
</dbReference>
<organism evidence="9">
    <name type="scientific">Perkinsus marinus (strain ATCC 50983 / TXsc)</name>
    <dbReference type="NCBI Taxonomy" id="423536"/>
    <lineage>
        <taxon>Eukaryota</taxon>
        <taxon>Sar</taxon>
        <taxon>Alveolata</taxon>
        <taxon>Perkinsozoa</taxon>
        <taxon>Perkinsea</taxon>
        <taxon>Perkinsida</taxon>
        <taxon>Perkinsidae</taxon>
        <taxon>Perkinsus</taxon>
    </lineage>
</organism>
<dbReference type="InterPro" id="IPR007258">
    <property type="entry name" value="Vps52"/>
</dbReference>
<feature type="domain" description="Vps52 coiled-coil" evidence="6">
    <location>
        <begin position="64"/>
        <end position="235"/>
    </location>
</feature>
<accession>C5KN55</accession>